<dbReference type="InterPro" id="IPR000835">
    <property type="entry name" value="HTH_MarR-typ"/>
</dbReference>
<dbReference type="SMART" id="SM00347">
    <property type="entry name" value="HTH_MARR"/>
    <property type="match status" value="1"/>
</dbReference>
<dbReference type="InterPro" id="IPR023187">
    <property type="entry name" value="Tscrpt_reg_MarR-type_CS"/>
</dbReference>
<dbReference type="PANTHER" id="PTHR42756:SF1">
    <property type="entry name" value="TRANSCRIPTIONAL REPRESSOR OF EMRAB OPERON"/>
    <property type="match status" value="1"/>
</dbReference>
<dbReference type="KEGG" id="pef:A7E78_08990"/>
<organism evidence="5 6">
    <name type="scientific">Syntrophotalea acetylenivorans</name>
    <dbReference type="NCBI Taxonomy" id="1842532"/>
    <lineage>
        <taxon>Bacteria</taxon>
        <taxon>Pseudomonadati</taxon>
        <taxon>Thermodesulfobacteriota</taxon>
        <taxon>Desulfuromonadia</taxon>
        <taxon>Desulfuromonadales</taxon>
        <taxon>Syntrophotaleaceae</taxon>
        <taxon>Syntrophotalea</taxon>
    </lineage>
</organism>
<evidence type="ECO:0000256" key="3">
    <source>
        <dbReference type="ARBA" id="ARBA00023163"/>
    </source>
</evidence>
<dbReference type="OrthoDB" id="5419426at2"/>
<dbReference type="CDD" id="cd00090">
    <property type="entry name" value="HTH_ARSR"/>
    <property type="match status" value="1"/>
</dbReference>
<evidence type="ECO:0000313" key="5">
    <source>
        <dbReference type="EMBL" id="APG27959.1"/>
    </source>
</evidence>
<dbReference type="GO" id="GO:0003700">
    <property type="term" value="F:DNA-binding transcription factor activity"/>
    <property type="evidence" value="ECO:0007669"/>
    <property type="project" value="InterPro"/>
</dbReference>
<dbReference type="InterPro" id="IPR036388">
    <property type="entry name" value="WH-like_DNA-bd_sf"/>
</dbReference>
<keyword evidence="2" id="KW-0238">DNA-binding</keyword>
<dbReference type="Gene3D" id="1.10.10.10">
    <property type="entry name" value="Winged helix-like DNA-binding domain superfamily/Winged helix DNA-binding domain"/>
    <property type="match status" value="1"/>
</dbReference>
<dbReference type="STRING" id="1842532.A7E78_08990"/>
<reference evidence="5 6" key="1">
    <citation type="journal article" date="2017" name="Genome Announc.">
        <title>Complete Genome Sequences of Two Acetylene-Fermenting Pelobacter acetylenicus Strains.</title>
        <authorList>
            <person name="Sutton J.M."/>
            <person name="Baesman S.M."/>
            <person name="Fierst J.L."/>
            <person name="Poret-Peterson A.T."/>
            <person name="Oremland R.S."/>
            <person name="Dunlap D.S."/>
            <person name="Akob D.M."/>
        </authorList>
    </citation>
    <scope>NUCLEOTIDE SEQUENCE [LARGE SCALE GENOMIC DNA]</scope>
    <source>
        <strain evidence="5 6">SFB93</strain>
    </source>
</reference>
<dbReference type="Proteomes" id="UP000182517">
    <property type="component" value="Chromosome"/>
</dbReference>
<evidence type="ECO:0000313" key="6">
    <source>
        <dbReference type="Proteomes" id="UP000182517"/>
    </source>
</evidence>
<gene>
    <name evidence="5" type="ORF">A7E78_08990</name>
</gene>
<dbReference type="Pfam" id="PF01047">
    <property type="entry name" value="MarR"/>
    <property type="match status" value="1"/>
</dbReference>
<dbReference type="SUPFAM" id="SSF46785">
    <property type="entry name" value="Winged helix' DNA-binding domain"/>
    <property type="match status" value="1"/>
</dbReference>
<keyword evidence="3" id="KW-0804">Transcription</keyword>
<evidence type="ECO:0000256" key="2">
    <source>
        <dbReference type="ARBA" id="ARBA00023125"/>
    </source>
</evidence>
<sequence length="139" mass="15975">MTKKKRMSDIIETVGQALVNAKVEKLRKIGAPEINLTQFQYISVINQNGDLSFTGLAQVLNLSKPAVTSIINKLIEQGYVYKRQSEKDRRVYHIHLTEEGKQVADAYEESRREYVEGIHGRLTDSEFNRLLELMEKALH</sequence>
<evidence type="ECO:0000259" key="4">
    <source>
        <dbReference type="PROSITE" id="PS50995"/>
    </source>
</evidence>
<dbReference type="GO" id="GO:0003677">
    <property type="term" value="F:DNA binding"/>
    <property type="evidence" value="ECO:0007669"/>
    <property type="project" value="UniProtKB-KW"/>
</dbReference>
<name>A0A1L3GPU3_9BACT</name>
<dbReference type="PRINTS" id="PR00598">
    <property type="entry name" value="HTHMARR"/>
</dbReference>
<dbReference type="RefSeq" id="WP_072283922.1">
    <property type="nucleotide sequence ID" value="NZ_CP015519.1"/>
</dbReference>
<dbReference type="InterPro" id="IPR011991">
    <property type="entry name" value="ArsR-like_HTH"/>
</dbReference>
<dbReference type="PANTHER" id="PTHR42756">
    <property type="entry name" value="TRANSCRIPTIONAL REGULATOR, MARR"/>
    <property type="match status" value="1"/>
</dbReference>
<dbReference type="AlphaFoldDB" id="A0A1L3GPU3"/>
<proteinExistence type="predicted"/>
<feature type="domain" description="HTH marR-type" evidence="4">
    <location>
        <begin position="4"/>
        <end position="139"/>
    </location>
</feature>
<accession>A0A1L3GPU3</accession>
<protein>
    <recommendedName>
        <fullName evidence="4">HTH marR-type domain-containing protein</fullName>
    </recommendedName>
</protein>
<evidence type="ECO:0000256" key="1">
    <source>
        <dbReference type="ARBA" id="ARBA00023015"/>
    </source>
</evidence>
<keyword evidence="1" id="KW-0805">Transcription regulation</keyword>
<dbReference type="PROSITE" id="PS01117">
    <property type="entry name" value="HTH_MARR_1"/>
    <property type="match status" value="1"/>
</dbReference>
<dbReference type="EMBL" id="CP015519">
    <property type="protein sequence ID" value="APG27959.1"/>
    <property type="molecule type" value="Genomic_DNA"/>
</dbReference>
<dbReference type="PROSITE" id="PS50995">
    <property type="entry name" value="HTH_MARR_2"/>
    <property type="match status" value="1"/>
</dbReference>
<keyword evidence="6" id="KW-1185">Reference proteome</keyword>
<dbReference type="InterPro" id="IPR036390">
    <property type="entry name" value="WH_DNA-bd_sf"/>
</dbReference>